<dbReference type="SUPFAM" id="SSF56300">
    <property type="entry name" value="Metallo-dependent phosphatases"/>
    <property type="match status" value="1"/>
</dbReference>
<comment type="similarity">
    <text evidence="1 2">Belongs to the metallophosphoesterase superfamily. YfcE family.</text>
</comment>
<dbReference type="RefSeq" id="WP_021951777.1">
    <property type="nucleotide sequence ID" value="NZ_JACOOZ010000008.1"/>
</dbReference>
<protein>
    <recommendedName>
        <fullName evidence="2">Phosphoesterase</fullName>
        <ecNumber evidence="2">3.1.4.-</ecNumber>
    </recommendedName>
</protein>
<dbReference type="NCBIfam" id="TIGR00040">
    <property type="entry name" value="yfcE"/>
    <property type="match status" value="1"/>
</dbReference>
<comment type="cofactor">
    <cofactor evidence="2">
        <name>a divalent metal cation</name>
        <dbReference type="ChEBI" id="CHEBI:60240"/>
    </cofactor>
</comment>
<sequence>MLKAIIISDSHGDLKNVRKIAEKEHNIDLVIHLGDLLGQDEQLAEIFNCEIKKVKGNCDYYSNNPVSDVVEFGGNRIFITHGHNYGVDFGLDGLSYAAEENKCNIALYGHTHVPDSSIRGKIIIVNPGSVSRPRQLGGRPTYGVMKVNGEGKADIRIEYV</sequence>
<evidence type="ECO:0000259" key="3">
    <source>
        <dbReference type="Pfam" id="PF12850"/>
    </source>
</evidence>
<evidence type="ECO:0000256" key="2">
    <source>
        <dbReference type="RuleBase" id="RU362039"/>
    </source>
</evidence>
<organism evidence="4 5">
    <name type="scientific">Eubacterium segne</name>
    <dbReference type="NCBI Taxonomy" id="2763045"/>
    <lineage>
        <taxon>Bacteria</taxon>
        <taxon>Bacillati</taxon>
        <taxon>Bacillota</taxon>
        <taxon>Clostridia</taxon>
        <taxon>Eubacteriales</taxon>
        <taxon>Eubacteriaceae</taxon>
        <taxon>Eubacterium</taxon>
    </lineage>
</organism>
<dbReference type="InterPro" id="IPR029052">
    <property type="entry name" value="Metallo-depent_PP-like"/>
</dbReference>
<feature type="domain" description="Calcineurin-like phosphoesterase" evidence="3">
    <location>
        <begin position="3"/>
        <end position="148"/>
    </location>
</feature>
<dbReference type="EC" id="3.1.4.-" evidence="2"/>
<evidence type="ECO:0000313" key="4">
    <source>
        <dbReference type="EMBL" id="MBC5668458.1"/>
    </source>
</evidence>
<dbReference type="Pfam" id="PF12850">
    <property type="entry name" value="Metallophos_2"/>
    <property type="match status" value="1"/>
</dbReference>
<dbReference type="InterPro" id="IPR024654">
    <property type="entry name" value="Calcineurin-like_PHP_lpxH"/>
</dbReference>
<dbReference type="Proteomes" id="UP000597877">
    <property type="component" value="Unassembled WGS sequence"/>
</dbReference>
<gene>
    <name evidence="4" type="ORF">H8S00_10760</name>
</gene>
<keyword evidence="2" id="KW-0479">Metal-binding</keyword>
<name>A0ABR7F4B0_9FIRM</name>
<dbReference type="InterPro" id="IPR041802">
    <property type="entry name" value="MPP_YfcE"/>
</dbReference>
<evidence type="ECO:0000313" key="5">
    <source>
        <dbReference type="Proteomes" id="UP000597877"/>
    </source>
</evidence>
<dbReference type="Gene3D" id="3.60.21.10">
    <property type="match status" value="1"/>
</dbReference>
<accession>A0ABR7F4B0</accession>
<dbReference type="PANTHER" id="PTHR11124">
    <property type="entry name" value="VACUOLAR SORTING PROTEIN VPS29"/>
    <property type="match status" value="1"/>
</dbReference>
<evidence type="ECO:0000256" key="1">
    <source>
        <dbReference type="ARBA" id="ARBA00008950"/>
    </source>
</evidence>
<proteinExistence type="inferred from homology"/>
<keyword evidence="5" id="KW-1185">Reference proteome</keyword>
<dbReference type="CDD" id="cd00841">
    <property type="entry name" value="MPP_YfcE"/>
    <property type="match status" value="1"/>
</dbReference>
<reference evidence="4 5" key="1">
    <citation type="submission" date="2020-08" db="EMBL/GenBank/DDBJ databases">
        <title>Genome public.</title>
        <authorList>
            <person name="Liu C."/>
            <person name="Sun Q."/>
        </authorList>
    </citation>
    <scope>NUCLEOTIDE SEQUENCE [LARGE SCALE GENOMIC DNA]</scope>
    <source>
        <strain evidence="4 5">BX4</strain>
    </source>
</reference>
<dbReference type="EMBL" id="JACOOZ010000008">
    <property type="protein sequence ID" value="MBC5668458.1"/>
    <property type="molecule type" value="Genomic_DNA"/>
</dbReference>
<comment type="caution">
    <text evidence="4">The sequence shown here is derived from an EMBL/GenBank/DDBJ whole genome shotgun (WGS) entry which is preliminary data.</text>
</comment>
<dbReference type="InterPro" id="IPR000979">
    <property type="entry name" value="Phosphodiesterase_MJ0936/Vps29"/>
</dbReference>